<keyword evidence="2" id="KW-1185">Reference proteome</keyword>
<proteinExistence type="predicted"/>
<reference evidence="1" key="2">
    <citation type="submission" date="2020-11" db="EMBL/GenBank/DDBJ databases">
        <authorList>
            <person name="McCartney M.A."/>
            <person name="Auch B."/>
            <person name="Kono T."/>
            <person name="Mallez S."/>
            <person name="Becker A."/>
            <person name="Gohl D.M."/>
            <person name="Silverstein K.A.T."/>
            <person name="Koren S."/>
            <person name="Bechman K.B."/>
            <person name="Herman A."/>
            <person name="Abrahante J.E."/>
            <person name="Garbe J."/>
        </authorList>
    </citation>
    <scope>NUCLEOTIDE SEQUENCE</scope>
    <source>
        <strain evidence="1">Duluth1</strain>
        <tissue evidence="1">Whole animal</tissue>
    </source>
</reference>
<name>A0A9D4BBC2_DREPO</name>
<reference evidence="1" key="1">
    <citation type="journal article" date="2019" name="bioRxiv">
        <title>The Genome of the Zebra Mussel, Dreissena polymorpha: A Resource for Invasive Species Research.</title>
        <authorList>
            <person name="McCartney M.A."/>
            <person name="Auch B."/>
            <person name="Kono T."/>
            <person name="Mallez S."/>
            <person name="Zhang Y."/>
            <person name="Obille A."/>
            <person name="Becker A."/>
            <person name="Abrahante J.E."/>
            <person name="Garbe J."/>
            <person name="Badalamenti J.P."/>
            <person name="Herman A."/>
            <person name="Mangelson H."/>
            <person name="Liachko I."/>
            <person name="Sullivan S."/>
            <person name="Sone E.D."/>
            <person name="Koren S."/>
            <person name="Silverstein K.A.T."/>
            <person name="Beckman K.B."/>
            <person name="Gohl D.M."/>
        </authorList>
    </citation>
    <scope>NUCLEOTIDE SEQUENCE</scope>
    <source>
        <strain evidence="1">Duluth1</strain>
        <tissue evidence="1">Whole animal</tissue>
    </source>
</reference>
<evidence type="ECO:0000313" key="2">
    <source>
        <dbReference type="Proteomes" id="UP000828390"/>
    </source>
</evidence>
<gene>
    <name evidence="1" type="ORF">DPMN_083681</name>
</gene>
<organism evidence="1 2">
    <name type="scientific">Dreissena polymorpha</name>
    <name type="common">Zebra mussel</name>
    <name type="synonym">Mytilus polymorpha</name>
    <dbReference type="NCBI Taxonomy" id="45954"/>
    <lineage>
        <taxon>Eukaryota</taxon>
        <taxon>Metazoa</taxon>
        <taxon>Spiralia</taxon>
        <taxon>Lophotrochozoa</taxon>
        <taxon>Mollusca</taxon>
        <taxon>Bivalvia</taxon>
        <taxon>Autobranchia</taxon>
        <taxon>Heteroconchia</taxon>
        <taxon>Euheterodonta</taxon>
        <taxon>Imparidentia</taxon>
        <taxon>Neoheterodontei</taxon>
        <taxon>Myida</taxon>
        <taxon>Dreissenoidea</taxon>
        <taxon>Dreissenidae</taxon>
        <taxon>Dreissena</taxon>
    </lineage>
</organism>
<dbReference type="Proteomes" id="UP000828390">
    <property type="component" value="Unassembled WGS sequence"/>
</dbReference>
<dbReference type="EMBL" id="JAIWYP010000016">
    <property type="protein sequence ID" value="KAH3696216.1"/>
    <property type="molecule type" value="Genomic_DNA"/>
</dbReference>
<accession>A0A9D4BBC2</accession>
<evidence type="ECO:0000313" key="1">
    <source>
        <dbReference type="EMBL" id="KAH3696216.1"/>
    </source>
</evidence>
<sequence length="184" mass="21278">MFRIQLVEQMDPSLDPQGHCREVTTDNELPQTSRKKTGVQIPSGSRILERLYNDQGVRIRMLRRGRPNRIPTVKELIDHLSKKHEHLLELEAKGNKMEKPEVSPRNYTPANYALNHNEQMRVESMRCVSDIYRSASDTARGMAEKVTESDEIRCLSERPIKFEVLEPNGLTVSPYPKKKQLKAR</sequence>
<comment type="caution">
    <text evidence="1">The sequence shown here is derived from an EMBL/GenBank/DDBJ whole genome shotgun (WGS) entry which is preliminary data.</text>
</comment>
<dbReference type="AlphaFoldDB" id="A0A9D4BBC2"/>
<protein>
    <submittedName>
        <fullName evidence="1">Uncharacterized protein</fullName>
    </submittedName>
</protein>